<dbReference type="SUPFAM" id="SSF63491">
    <property type="entry name" value="BAG domain"/>
    <property type="match status" value="1"/>
</dbReference>
<keyword evidence="4" id="KW-1185">Reference proteome</keyword>
<protein>
    <submittedName>
        <fullName evidence="3">BAG family molecular chaperone regulator 4</fullName>
    </submittedName>
</protein>
<dbReference type="Gene3D" id="1.20.58.120">
    <property type="entry name" value="BAG domain"/>
    <property type="match status" value="1"/>
</dbReference>
<feature type="compositionally biased region" description="Low complexity" evidence="1">
    <location>
        <begin position="1"/>
        <end position="16"/>
    </location>
</feature>
<evidence type="ECO:0000259" key="2">
    <source>
        <dbReference type="PROSITE" id="PS51035"/>
    </source>
</evidence>
<dbReference type="Pfam" id="PF02179">
    <property type="entry name" value="BAG"/>
    <property type="match status" value="1"/>
</dbReference>
<evidence type="ECO:0000256" key="1">
    <source>
        <dbReference type="SAM" id="MobiDB-lite"/>
    </source>
</evidence>
<gene>
    <name evidence="3" type="ORF">KUDE01_007533</name>
</gene>
<feature type="region of interest" description="Disordered" evidence="1">
    <location>
        <begin position="1"/>
        <end position="121"/>
    </location>
</feature>
<dbReference type="EMBL" id="JASDAP010000013">
    <property type="protein sequence ID" value="KAK1892458.1"/>
    <property type="molecule type" value="Genomic_DNA"/>
</dbReference>
<reference evidence="3" key="1">
    <citation type="submission" date="2023-04" db="EMBL/GenBank/DDBJ databases">
        <title>Chromosome-level genome of Chaenocephalus aceratus.</title>
        <authorList>
            <person name="Park H."/>
        </authorList>
    </citation>
    <scope>NUCLEOTIDE SEQUENCE</scope>
    <source>
        <strain evidence="3">DE</strain>
        <tissue evidence="3">Muscle</tissue>
    </source>
</reference>
<dbReference type="PROSITE" id="PS51035">
    <property type="entry name" value="BAG"/>
    <property type="match status" value="1"/>
</dbReference>
<comment type="caution">
    <text evidence="3">The sequence shown here is derived from an EMBL/GenBank/DDBJ whole genome shotgun (WGS) entry which is preliminary data.</text>
</comment>
<dbReference type="AlphaFoldDB" id="A0AAD9F4G1"/>
<organism evidence="3 4">
    <name type="scientific">Dissostichus eleginoides</name>
    <name type="common">Patagonian toothfish</name>
    <name type="synonym">Dissostichus amissus</name>
    <dbReference type="NCBI Taxonomy" id="100907"/>
    <lineage>
        <taxon>Eukaryota</taxon>
        <taxon>Metazoa</taxon>
        <taxon>Chordata</taxon>
        <taxon>Craniata</taxon>
        <taxon>Vertebrata</taxon>
        <taxon>Euteleostomi</taxon>
        <taxon>Actinopterygii</taxon>
        <taxon>Neopterygii</taxon>
        <taxon>Teleostei</taxon>
        <taxon>Neoteleostei</taxon>
        <taxon>Acanthomorphata</taxon>
        <taxon>Eupercaria</taxon>
        <taxon>Perciformes</taxon>
        <taxon>Notothenioidei</taxon>
        <taxon>Nototheniidae</taxon>
        <taxon>Dissostichus</taxon>
    </lineage>
</organism>
<feature type="compositionally biased region" description="Pro residues" evidence="1">
    <location>
        <begin position="95"/>
        <end position="105"/>
    </location>
</feature>
<proteinExistence type="predicted"/>
<accession>A0AAD9F4G1</accession>
<dbReference type="SMART" id="SM00264">
    <property type="entry name" value="BAG"/>
    <property type="match status" value="1"/>
</dbReference>
<dbReference type="InterPro" id="IPR003103">
    <property type="entry name" value="BAG_domain"/>
</dbReference>
<evidence type="ECO:0000313" key="3">
    <source>
        <dbReference type="EMBL" id="KAK1892458.1"/>
    </source>
</evidence>
<dbReference type="InterPro" id="IPR036533">
    <property type="entry name" value="BAG_dom_sf"/>
</dbReference>
<dbReference type="GO" id="GO:0051087">
    <property type="term" value="F:protein-folding chaperone binding"/>
    <property type="evidence" value="ECO:0007669"/>
    <property type="project" value="InterPro"/>
</dbReference>
<sequence>MPPQQQQWQPGQQPPQNHYGNPVRPPHPPAWPGTGTGAPPPYQPKDQQHQRAPQVGTKPRPTPSLNAPSGKPAEICSPPQLYNKSSRGDPNPSQAEPPPQAPAPAPARAGPQPLSDNPSLAKVQLVMARMMLLQEDVDEFVGRKSDKSYRVLEELLTKELLLLDSVETQGQETVRQARKDAVQKIQAILDQLEKKAF</sequence>
<evidence type="ECO:0000313" key="4">
    <source>
        <dbReference type="Proteomes" id="UP001228049"/>
    </source>
</evidence>
<dbReference type="Proteomes" id="UP001228049">
    <property type="component" value="Unassembled WGS sequence"/>
</dbReference>
<name>A0AAD9F4G1_DISEL</name>
<feature type="domain" description="BAG" evidence="2">
    <location>
        <begin position="119"/>
        <end position="196"/>
    </location>
</feature>